<keyword evidence="2" id="KW-1185">Reference proteome</keyword>
<sequence>MIKITRDEFLAFALIPDISNAKEVSWFKSNKTGEKLGIIIQITYNHKYDYLIYQKDRFQDYILYPNEDDCSSIDYDNVYHELERKMTV</sequence>
<gene>
    <name evidence="1" type="ORF">Lbru_3041</name>
</gene>
<organism evidence="1 2">
    <name type="scientific">Legionella brunensis</name>
    <dbReference type="NCBI Taxonomy" id="29422"/>
    <lineage>
        <taxon>Bacteria</taxon>
        <taxon>Pseudomonadati</taxon>
        <taxon>Pseudomonadota</taxon>
        <taxon>Gammaproteobacteria</taxon>
        <taxon>Legionellales</taxon>
        <taxon>Legionellaceae</taxon>
        <taxon>Legionella</taxon>
    </lineage>
</organism>
<dbReference type="PATRIC" id="fig|29422.6.peg.3217"/>
<dbReference type="Proteomes" id="UP000054742">
    <property type="component" value="Unassembled WGS sequence"/>
</dbReference>
<name>A0A0W0S0R9_9GAMM</name>
<accession>A0A0W0S0R9</accession>
<evidence type="ECO:0000313" key="2">
    <source>
        <dbReference type="Proteomes" id="UP000054742"/>
    </source>
</evidence>
<dbReference type="AlphaFoldDB" id="A0A0W0S0R9"/>
<comment type="caution">
    <text evidence="1">The sequence shown here is derived from an EMBL/GenBank/DDBJ whole genome shotgun (WGS) entry which is preliminary data.</text>
</comment>
<proteinExistence type="predicted"/>
<dbReference type="STRING" id="29422.Lbru_3041"/>
<dbReference type="EMBL" id="LNXV01000036">
    <property type="protein sequence ID" value="KTC76934.1"/>
    <property type="molecule type" value="Genomic_DNA"/>
</dbReference>
<evidence type="ECO:0000313" key="1">
    <source>
        <dbReference type="EMBL" id="KTC76934.1"/>
    </source>
</evidence>
<dbReference type="OrthoDB" id="5648664at2"/>
<protein>
    <submittedName>
        <fullName evidence="1">Uncharacterized protein</fullName>
    </submittedName>
</protein>
<dbReference type="RefSeq" id="WP_058442992.1">
    <property type="nucleotide sequence ID" value="NZ_CAAAHU010000014.1"/>
</dbReference>
<reference evidence="1 2" key="1">
    <citation type="submission" date="2015-11" db="EMBL/GenBank/DDBJ databases">
        <title>Genomic analysis of 38 Legionella species identifies large and diverse effector repertoires.</title>
        <authorList>
            <person name="Burstein D."/>
            <person name="Amaro F."/>
            <person name="Zusman T."/>
            <person name="Lifshitz Z."/>
            <person name="Cohen O."/>
            <person name="Gilbert J.A."/>
            <person name="Pupko T."/>
            <person name="Shuman H.A."/>
            <person name="Segal G."/>
        </authorList>
    </citation>
    <scope>NUCLEOTIDE SEQUENCE [LARGE SCALE GENOMIC DNA]</scope>
    <source>
        <strain evidence="1 2">ATCC 43878</strain>
    </source>
</reference>